<organism evidence="1 2">
    <name type="scientific">Cohnella endophytica</name>
    <dbReference type="NCBI Taxonomy" id="2419778"/>
    <lineage>
        <taxon>Bacteria</taxon>
        <taxon>Bacillati</taxon>
        <taxon>Bacillota</taxon>
        <taxon>Bacilli</taxon>
        <taxon>Bacillales</taxon>
        <taxon>Paenibacillaceae</taxon>
        <taxon>Cohnella</taxon>
    </lineage>
</organism>
<reference evidence="1 2" key="1">
    <citation type="submission" date="2018-10" db="EMBL/GenBank/DDBJ databases">
        <title>Cohnella sp. M2MS4P-1, whole genome shotgun sequence.</title>
        <authorList>
            <person name="Tuo L."/>
        </authorList>
    </citation>
    <scope>NUCLEOTIDE SEQUENCE [LARGE SCALE GENOMIC DNA]</scope>
    <source>
        <strain evidence="1 2">M2MS4P-1</strain>
    </source>
</reference>
<gene>
    <name evidence="1" type="ORF">D7Z26_02350</name>
</gene>
<dbReference type="EMBL" id="RBZM01000002">
    <property type="protein sequence ID" value="RKP56851.1"/>
    <property type="molecule type" value="Genomic_DNA"/>
</dbReference>
<dbReference type="RefSeq" id="WP_120974446.1">
    <property type="nucleotide sequence ID" value="NZ_RBZM01000002.1"/>
</dbReference>
<sequence>MSRTKIKRLYALFALLIVYLVFFPSPTPEIAVRKHLFFSFHPMKAITKSIHEGTIKNDPRYGDEYEVNDLSQSYFYVKKNALGWRVTSTGSGP</sequence>
<dbReference type="Proteomes" id="UP000282076">
    <property type="component" value="Unassembled WGS sequence"/>
</dbReference>
<dbReference type="OrthoDB" id="2663775at2"/>
<name>A0A494Y3H1_9BACL</name>
<protein>
    <submittedName>
        <fullName evidence="1">Uncharacterized protein</fullName>
    </submittedName>
</protein>
<evidence type="ECO:0000313" key="1">
    <source>
        <dbReference type="EMBL" id="RKP56851.1"/>
    </source>
</evidence>
<accession>A0A494Y3H1</accession>
<proteinExistence type="predicted"/>
<keyword evidence="2" id="KW-1185">Reference proteome</keyword>
<dbReference type="AlphaFoldDB" id="A0A494Y3H1"/>
<comment type="caution">
    <text evidence="1">The sequence shown here is derived from an EMBL/GenBank/DDBJ whole genome shotgun (WGS) entry which is preliminary data.</text>
</comment>
<evidence type="ECO:0000313" key="2">
    <source>
        <dbReference type="Proteomes" id="UP000282076"/>
    </source>
</evidence>